<keyword evidence="7" id="KW-1185">Reference proteome</keyword>
<dbReference type="Pfam" id="PF18972">
    <property type="entry name" value="Wheel"/>
    <property type="match status" value="1"/>
</dbReference>
<dbReference type="GO" id="GO:0042026">
    <property type="term" value="P:protein refolding"/>
    <property type="evidence" value="ECO:0007669"/>
    <property type="project" value="EnsemblFungi"/>
</dbReference>
<feature type="region of interest" description="Disordered" evidence="4">
    <location>
        <begin position="1"/>
        <end position="27"/>
    </location>
</feature>
<dbReference type="InterPro" id="IPR044059">
    <property type="entry name" value="Csn1/TTC4_wheel"/>
</dbReference>
<gene>
    <name evidence="6" type="ORF">NADFUDRAFT_61594</name>
</gene>
<dbReference type="GO" id="GO:0030544">
    <property type="term" value="F:Hsp70 protein binding"/>
    <property type="evidence" value="ECO:0007669"/>
    <property type="project" value="EnsemblFungi"/>
</dbReference>
<dbReference type="OrthoDB" id="420195at2759"/>
<reference evidence="6 7" key="1">
    <citation type="journal article" date="2016" name="Proc. Natl. Acad. Sci. U.S.A.">
        <title>Comparative genomics of biotechnologically important yeasts.</title>
        <authorList>
            <person name="Riley R."/>
            <person name="Haridas S."/>
            <person name="Wolfe K.H."/>
            <person name="Lopes M.R."/>
            <person name="Hittinger C.T."/>
            <person name="Goeker M."/>
            <person name="Salamov A.A."/>
            <person name="Wisecaver J.H."/>
            <person name="Long T.M."/>
            <person name="Calvey C.H."/>
            <person name="Aerts A.L."/>
            <person name="Barry K.W."/>
            <person name="Choi C."/>
            <person name="Clum A."/>
            <person name="Coughlan A.Y."/>
            <person name="Deshpande S."/>
            <person name="Douglass A.P."/>
            <person name="Hanson S.J."/>
            <person name="Klenk H.-P."/>
            <person name="LaButti K.M."/>
            <person name="Lapidus A."/>
            <person name="Lindquist E.A."/>
            <person name="Lipzen A.M."/>
            <person name="Meier-Kolthoff J.P."/>
            <person name="Ohm R.A."/>
            <person name="Otillar R.P."/>
            <person name="Pangilinan J.L."/>
            <person name="Peng Y."/>
            <person name="Rokas A."/>
            <person name="Rosa C.A."/>
            <person name="Scheuner C."/>
            <person name="Sibirny A.A."/>
            <person name="Slot J.C."/>
            <person name="Stielow J.B."/>
            <person name="Sun H."/>
            <person name="Kurtzman C.P."/>
            <person name="Blackwell M."/>
            <person name="Grigoriev I.V."/>
            <person name="Jeffries T.W."/>
        </authorList>
    </citation>
    <scope>NUCLEOTIDE SEQUENCE [LARGE SCALE GENOMIC DNA]</scope>
    <source>
        <strain evidence="6 7">DSM 6958</strain>
    </source>
</reference>
<evidence type="ECO:0000256" key="4">
    <source>
        <dbReference type="SAM" id="MobiDB-lite"/>
    </source>
</evidence>
<dbReference type="PANTHER" id="PTHR46035:SF1">
    <property type="entry name" value="TETRATRICOPEPTIDE REPEAT PROTEIN 4"/>
    <property type="match status" value="1"/>
</dbReference>
<dbReference type="InterPro" id="IPR011990">
    <property type="entry name" value="TPR-like_helical_dom_sf"/>
</dbReference>
<dbReference type="InterPro" id="IPR019734">
    <property type="entry name" value="TPR_rpt"/>
</dbReference>
<dbReference type="AlphaFoldDB" id="A0A1E3PF06"/>
<organism evidence="6 7">
    <name type="scientific">Nadsonia fulvescens var. elongata DSM 6958</name>
    <dbReference type="NCBI Taxonomy" id="857566"/>
    <lineage>
        <taxon>Eukaryota</taxon>
        <taxon>Fungi</taxon>
        <taxon>Dikarya</taxon>
        <taxon>Ascomycota</taxon>
        <taxon>Saccharomycotina</taxon>
        <taxon>Dipodascomycetes</taxon>
        <taxon>Dipodascales</taxon>
        <taxon>Dipodascales incertae sedis</taxon>
        <taxon>Nadsonia</taxon>
    </lineage>
</organism>
<evidence type="ECO:0000259" key="5">
    <source>
        <dbReference type="Pfam" id="PF18972"/>
    </source>
</evidence>
<keyword evidence="2" id="KW-0802">TPR repeat</keyword>
<dbReference type="CDD" id="cd21381">
    <property type="entry name" value="CTWD_TTC4"/>
    <property type="match status" value="1"/>
</dbReference>
<accession>A0A1E3PF06</accession>
<evidence type="ECO:0000313" key="7">
    <source>
        <dbReference type="Proteomes" id="UP000095009"/>
    </source>
</evidence>
<evidence type="ECO:0000313" key="6">
    <source>
        <dbReference type="EMBL" id="ODQ63948.1"/>
    </source>
</evidence>
<dbReference type="Gene3D" id="1.25.40.10">
    <property type="entry name" value="Tetratricopeptide repeat domain"/>
    <property type="match status" value="1"/>
</dbReference>
<dbReference type="GO" id="GO:0051879">
    <property type="term" value="F:Hsp90 protein binding"/>
    <property type="evidence" value="ECO:0007669"/>
    <property type="project" value="EnsemblFungi"/>
</dbReference>
<name>A0A1E3PF06_9ASCO</name>
<dbReference type="GO" id="GO:0043022">
    <property type="term" value="F:ribosome binding"/>
    <property type="evidence" value="ECO:0007669"/>
    <property type="project" value="EnsemblFungi"/>
</dbReference>
<dbReference type="SUPFAM" id="SSF48452">
    <property type="entry name" value="TPR-like"/>
    <property type="match status" value="1"/>
</dbReference>
<dbReference type="EMBL" id="KV454413">
    <property type="protein sequence ID" value="ODQ63948.1"/>
    <property type="molecule type" value="Genomic_DNA"/>
</dbReference>
<feature type="domain" description="Cns1/TTC4 wheel" evidence="5">
    <location>
        <begin position="253"/>
        <end position="370"/>
    </location>
</feature>
<dbReference type="GO" id="GO:0005829">
    <property type="term" value="C:cytosol"/>
    <property type="evidence" value="ECO:0007669"/>
    <property type="project" value="TreeGrafter"/>
</dbReference>
<sequence length="380" mass="43437">MSEEKKEWKKPERYVPAPGAPSLPPQLSELNTGTTDELMEKLNKLPFFMTQLDESNGEENIQLEALKALAYEGEPDEIALNFKNQGNDCFKVKKYVEAIKYYDQALAVKCCVSEIDTACLINKAACNLELRNYRKCINDCKAALKLSPVNIKAIYRSGKAYYVLDHINECIDILRYGLTIEPENKQIVELLGMAENRNRVKDDLERKKRQKQELMDTKSKCLDMALRANKIFSIQTGNAPDLPHGVSLHLENETDPSSTIYFPAVFLYPVDYQSDFIQEFALEHSVQDHLEAVFEETPEWFGNIDNPTDYNIKNLEAYLQTESGGLIKAGKKLPISSVLSNEKLKVPVVDNVIRVYILPKNKSAEWIKSWNKEQAREMLR</sequence>
<evidence type="ECO:0000256" key="2">
    <source>
        <dbReference type="ARBA" id="ARBA00022803"/>
    </source>
</evidence>
<feature type="compositionally biased region" description="Basic and acidic residues" evidence="4">
    <location>
        <begin position="1"/>
        <end position="13"/>
    </location>
</feature>
<evidence type="ECO:0000256" key="1">
    <source>
        <dbReference type="ARBA" id="ARBA00022737"/>
    </source>
</evidence>
<dbReference type="PANTHER" id="PTHR46035">
    <property type="entry name" value="TETRATRICOPEPTIDE REPEAT PROTEIN 4"/>
    <property type="match status" value="1"/>
</dbReference>
<dbReference type="GO" id="GO:0005634">
    <property type="term" value="C:nucleus"/>
    <property type="evidence" value="ECO:0007669"/>
    <property type="project" value="TreeGrafter"/>
</dbReference>
<proteinExistence type="inferred from homology"/>
<keyword evidence="1" id="KW-0677">Repeat</keyword>
<dbReference type="Proteomes" id="UP000095009">
    <property type="component" value="Unassembled WGS sequence"/>
</dbReference>
<dbReference type="STRING" id="857566.A0A1E3PF06"/>
<dbReference type="SMART" id="SM00028">
    <property type="entry name" value="TPR"/>
    <property type="match status" value="3"/>
</dbReference>
<comment type="similarity">
    <text evidence="3">Belongs to the TTC4 family.</text>
</comment>
<evidence type="ECO:0000256" key="3">
    <source>
        <dbReference type="ARBA" id="ARBA00023602"/>
    </source>
</evidence>
<protein>
    <submittedName>
        <fullName evidence="6">TPR-like protein</fullName>
    </submittedName>
</protein>